<dbReference type="VEuPathDB" id="HostDB:ENSCPOG00000026898"/>
<keyword evidence="6" id="KW-1185">Reference proteome</keyword>
<dbReference type="PRINTS" id="PR00749">
    <property type="entry name" value="LYSOZYMEG"/>
</dbReference>
<evidence type="ECO:0000256" key="2">
    <source>
        <dbReference type="ARBA" id="ARBA00023295"/>
    </source>
</evidence>
<dbReference type="GO" id="GO:0005576">
    <property type="term" value="C:extracellular region"/>
    <property type="evidence" value="ECO:0007669"/>
    <property type="project" value="Ensembl"/>
</dbReference>
<gene>
    <name evidence="5" type="primary">LYG2</name>
</gene>
<protein>
    <recommendedName>
        <fullName evidence="3">Lysozyme g-like protein</fullName>
        <ecNumber evidence="3">3.2.1.-</ecNumber>
    </recommendedName>
</protein>
<dbReference type="GO" id="GO:0050830">
    <property type="term" value="P:defense response to Gram-positive bacterium"/>
    <property type="evidence" value="ECO:0007669"/>
    <property type="project" value="Ensembl"/>
</dbReference>
<reference evidence="5" key="2">
    <citation type="submission" date="2025-08" db="UniProtKB">
        <authorList>
            <consortium name="Ensembl"/>
        </authorList>
    </citation>
    <scope>IDENTIFICATION</scope>
    <source>
        <strain evidence="5">2N</strain>
    </source>
</reference>
<dbReference type="CDD" id="cd01021">
    <property type="entry name" value="GEWL"/>
    <property type="match status" value="1"/>
</dbReference>
<dbReference type="STRING" id="10141.ENSCPOP00000014638"/>
<dbReference type="SUPFAM" id="SSF53955">
    <property type="entry name" value="Lysozyme-like"/>
    <property type="match status" value="1"/>
</dbReference>
<dbReference type="InterPro" id="IPR023346">
    <property type="entry name" value="Lysozyme-like_dom_sf"/>
</dbReference>
<reference evidence="6" key="1">
    <citation type="journal article" date="2011" name="Nature">
        <title>A high-resolution map of human evolutionary constraint using 29 mammals.</title>
        <authorList>
            <person name="Lindblad-Toh K."/>
            <person name="Garber M."/>
            <person name="Zuk O."/>
            <person name="Lin M.F."/>
            <person name="Parker B.J."/>
            <person name="Washietl S."/>
            <person name="Kheradpour P."/>
            <person name="Ernst J."/>
            <person name="Jordan G."/>
            <person name="Mauceli E."/>
            <person name="Ward L.D."/>
            <person name="Lowe C.B."/>
            <person name="Holloway A.K."/>
            <person name="Clamp M."/>
            <person name="Gnerre S."/>
            <person name="Alfoldi J."/>
            <person name="Beal K."/>
            <person name="Chang J."/>
            <person name="Clawson H."/>
            <person name="Cuff J."/>
            <person name="Di Palma F."/>
            <person name="Fitzgerald S."/>
            <person name="Flicek P."/>
            <person name="Guttman M."/>
            <person name="Hubisz M.J."/>
            <person name="Jaffe D.B."/>
            <person name="Jungreis I."/>
            <person name="Kent W.J."/>
            <person name="Kostka D."/>
            <person name="Lara M."/>
            <person name="Martins A.L."/>
            <person name="Massingham T."/>
            <person name="Moltke I."/>
            <person name="Raney B.J."/>
            <person name="Rasmussen M.D."/>
            <person name="Robinson J."/>
            <person name="Stark A."/>
            <person name="Vilella A.J."/>
            <person name="Wen J."/>
            <person name="Xie X."/>
            <person name="Zody M.C."/>
            <person name="Baldwin J."/>
            <person name="Bloom T."/>
            <person name="Chin C.W."/>
            <person name="Heiman D."/>
            <person name="Nicol R."/>
            <person name="Nusbaum C."/>
            <person name="Young S."/>
            <person name="Wilkinson J."/>
            <person name="Worley K.C."/>
            <person name="Kovar C.L."/>
            <person name="Muzny D.M."/>
            <person name="Gibbs R.A."/>
            <person name="Cree A."/>
            <person name="Dihn H.H."/>
            <person name="Fowler G."/>
            <person name="Jhangiani S."/>
            <person name="Joshi V."/>
            <person name="Lee S."/>
            <person name="Lewis L.R."/>
            <person name="Nazareth L.V."/>
            <person name="Okwuonu G."/>
            <person name="Santibanez J."/>
            <person name="Warren W.C."/>
            <person name="Mardis E.R."/>
            <person name="Weinstock G.M."/>
            <person name="Wilson R.K."/>
            <person name="Delehaunty K."/>
            <person name="Dooling D."/>
            <person name="Fronik C."/>
            <person name="Fulton L."/>
            <person name="Fulton B."/>
            <person name="Graves T."/>
            <person name="Minx P."/>
            <person name="Sodergren E."/>
            <person name="Birney E."/>
            <person name="Margulies E.H."/>
            <person name="Herrero J."/>
            <person name="Green E.D."/>
            <person name="Haussler D."/>
            <person name="Siepel A."/>
            <person name="Goldman N."/>
            <person name="Pollard K.S."/>
            <person name="Pedersen J.S."/>
            <person name="Lander E.S."/>
            <person name="Kellis M."/>
        </authorList>
    </citation>
    <scope>NUCLEOTIDE SEQUENCE [LARGE SCALE GENOMIC DNA]</scope>
    <source>
        <strain evidence="6">2N</strain>
    </source>
</reference>
<dbReference type="eggNOG" id="ENOG502RZXI">
    <property type="taxonomic scope" value="Eukaryota"/>
</dbReference>
<dbReference type="InParanoid" id="H0VVB2"/>
<evidence type="ECO:0000256" key="1">
    <source>
        <dbReference type="ARBA" id="ARBA00008902"/>
    </source>
</evidence>
<dbReference type="GO" id="GO:0003796">
    <property type="term" value="F:lysozyme activity"/>
    <property type="evidence" value="ECO:0007669"/>
    <property type="project" value="Ensembl"/>
</dbReference>
<dbReference type="GO" id="GO:0009253">
    <property type="term" value="P:peptidoglycan catabolic process"/>
    <property type="evidence" value="ECO:0007669"/>
    <property type="project" value="InterPro"/>
</dbReference>
<dbReference type="GeneID" id="100721432"/>
<evidence type="ECO:0000256" key="3">
    <source>
        <dbReference type="PIRNR" id="PIRNR001065"/>
    </source>
</evidence>
<evidence type="ECO:0000256" key="4">
    <source>
        <dbReference type="SAM" id="SignalP"/>
    </source>
</evidence>
<proteinExistence type="inferred from homology"/>
<evidence type="ECO:0000313" key="6">
    <source>
        <dbReference type="Proteomes" id="UP000005447"/>
    </source>
</evidence>
<sequence length="211" mass="23468">MLPSILLVGLVALIGKSRSSYPFPHALRPHLHPRLYHGCYGDIMTMETAGVRCDISNLLTCGIRGSEMFADMDLRSIRPYQTLIKEVGQKYCVDPALIAAVISRESHGGTALQRGWDSRGLKFGLMQVDKRFQPTGAWDSKEHLSQAVDILAENIKAMRRKFPTWSVDQHLKGGLSAFKSGAEAIATLEDIDSDYADDVVARARFYRSHGF</sequence>
<accession>H0VVB2</accession>
<dbReference type="InterPro" id="IPR002152">
    <property type="entry name" value="Glyco_hydro_23"/>
</dbReference>
<dbReference type="HOGENOM" id="CLU_089081_1_0_1"/>
<dbReference type="Bgee" id="ENSCPOG00000026898">
    <property type="expression patterns" value="Expressed in zone of skin"/>
</dbReference>
<dbReference type="AlphaFoldDB" id="H0VVB2"/>
<dbReference type="EMBL" id="AAKN02027877">
    <property type="status" value="NOT_ANNOTATED_CDS"/>
    <property type="molecule type" value="Genomic_DNA"/>
</dbReference>
<dbReference type="RefSeq" id="XP_003471621.1">
    <property type="nucleotide sequence ID" value="XM_003471573.2"/>
</dbReference>
<dbReference type="FunCoup" id="H0VVB2">
    <property type="interactions" value="205"/>
</dbReference>
<dbReference type="KEGG" id="cpoc:100721432"/>
<feature type="signal peptide" evidence="4">
    <location>
        <begin position="1"/>
        <end position="19"/>
    </location>
</feature>
<organism evidence="5 6">
    <name type="scientific">Cavia porcellus</name>
    <name type="common">Guinea pig</name>
    <dbReference type="NCBI Taxonomy" id="10141"/>
    <lineage>
        <taxon>Eukaryota</taxon>
        <taxon>Metazoa</taxon>
        <taxon>Chordata</taxon>
        <taxon>Craniata</taxon>
        <taxon>Vertebrata</taxon>
        <taxon>Euteleostomi</taxon>
        <taxon>Mammalia</taxon>
        <taxon>Eutheria</taxon>
        <taxon>Euarchontoglires</taxon>
        <taxon>Glires</taxon>
        <taxon>Rodentia</taxon>
        <taxon>Hystricomorpha</taxon>
        <taxon>Caviidae</taxon>
        <taxon>Cavia</taxon>
    </lineage>
</organism>
<keyword evidence="2 3" id="KW-0326">Glycosidase</keyword>
<dbReference type="GeneTree" id="ENSGT00390000017614"/>
<dbReference type="PANTHER" id="PTHR31698:SF4">
    <property type="entry name" value="LYSOZYME G-LIKE PROTEIN 2"/>
    <property type="match status" value="1"/>
</dbReference>
<feature type="chain" id="PRO_5003543641" description="Lysozyme g-like protein" evidence="4">
    <location>
        <begin position="20"/>
        <end position="211"/>
    </location>
</feature>
<evidence type="ECO:0000313" key="5">
    <source>
        <dbReference type="Ensembl" id="ENSCPOP00000014638.1"/>
    </source>
</evidence>
<dbReference type="Gene3D" id="1.10.530.10">
    <property type="match status" value="1"/>
</dbReference>
<keyword evidence="4" id="KW-0732">Signal</keyword>
<name>H0VVB2_CAVPO</name>
<dbReference type="CTD" id="254773"/>
<dbReference type="OrthoDB" id="10021790at2759"/>
<dbReference type="PANTHER" id="PTHR31698">
    <property type="entry name" value="LYSOZYME G FAMILY MEMBER"/>
    <property type="match status" value="1"/>
</dbReference>
<dbReference type="EMBL" id="AAKN02027878">
    <property type="status" value="NOT_ANNOTATED_CDS"/>
    <property type="molecule type" value="Genomic_DNA"/>
</dbReference>
<reference evidence="5" key="3">
    <citation type="submission" date="2025-09" db="UniProtKB">
        <authorList>
            <consortium name="Ensembl"/>
        </authorList>
    </citation>
    <scope>IDENTIFICATION</scope>
    <source>
        <strain evidence="5">2N</strain>
    </source>
</reference>
<dbReference type="Proteomes" id="UP000005447">
    <property type="component" value="Unassembled WGS sequence"/>
</dbReference>
<dbReference type="Ensembl" id="ENSCPOT00000024059.2">
    <property type="protein sequence ID" value="ENSCPOP00000014638.1"/>
    <property type="gene ID" value="ENSCPOG00000026898.2"/>
</dbReference>
<dbReference type="PIRSF" id="PIRSF001065">
    <property type="entry name" value="Lysozyme_g"/>
    <property type="match status" value="1"/>
</dbReference>
<comment type="similarity">
    <text evidence="1 3">Belongs to the glycosyl hydrolase 23 family.</text>
</comment>
<keyword evidence="3" id="KW-0378">Hydrolase</keyword>
<dbReference type="OMA" id="IMTMETP"/>
<dbReference type="EC" id="3.2.1.-" evidence="3"/>